<feature type="compositionally biased region" description="Polar residues" evidence="1">
    <location>
        <begin position="1002"/>
        <end position="1013"/>
    </location>
</feature>
<dbReference type="EMBL" id="JAKIXB020000015">
    <property type="protein sequence ID" value="KAL1602098.1"/>
    <property type="molecule type" value="Genomic_DNA"/>
</dbReference>
<evidence type="ECO:0008006" key="4">
    <source>
        <dbReference type="Google" id="ProtNLM"/>
    </source>
</evidence>
<evidence type="ECO:0000313" key="3">
    <source>
        <dbReference type="Proteomes" id="UP001521222"/>
    </source>
</evidence>
<feature type="region of interest" description="Disordered" evidence="1">
    <location>
        <begin position="1117"/>
        <end position="1228"/>
    </location>
</feature>
<keyword evidence="3" id="KW-1185">Reference proteome</keyword>
<feature type="compositionally biased region" description="Polar residues" evidence="1">
    <location>
        <begin position="1036"/>
        <end position="1052"/>
    </location>
</feature>
<gene>
    <name evidence="2" type="ORF">SLS59_005266</name>
</gene>
<proteinExistence type="predicted"/>
<dbReference type="Proteomes" id="UP001521222">
    <property type="component" value="Unassembled WGS sequence"/>
</dbReference>
<feature type="region of interest" description="Disordered" evidence="1">
    <location>
        <begin position="675"/>
        <end position="732"/>
    </location>
</feature>
<name>A0ABR3RD08_9PLEO</name>
<protein>
    <recommendedName>
        <fullName evidence="4">Telomeric single stranded DNA binding POT1/Cdc13 domain-containing protein</fullName>
    </recommendedName>
</protein>
<sequence length="1625" mass="176337">MARQFALLLAEPDFRLRRNKGQVRVRFSSTSARALATTGVGIGDEVVLSLHGAQFVQEGAVSTPGKSIDWELAYTQTVAVTVRRNGAEIAKIELVNAVPTPAPRSPTKPSGPASSPLPQWSSPAFLKRVRLSDGPLFEQPAYDPFADGSNDGHDKKRRRRSYRDWKAWTYTARTPSPEKEYVGTEEELDEAVSSPSRPPQLPKTPISPARTGATSVAAEPLDDSEYVEGTTIADSAGGDTTIDDGELRKIQMPSSTGPERPRGYEIQAADYDDLYAGPDDAPPIDSQYDFGGDTELNTEDEANEEQDDTVPDIEEVEASAMNLATELAGKHEQTDDESEVDPSSAFVEVVEDVEVASASATQEDSGLGTMEAGRIERASEEVGNTTLDETVPKVVEPLIVVDDALAVTMPPPSLPVLHIDFAAPATTGVLTPIGIEPSSPNLKAVDSATLPLPSPFPGEQATSYFEHVSTDQQKAPLDGGTAEEEEPEGEFDYIIENSFFSSTNSSKVGGLNQDHETAFTPVRFTFGMDGTGWSHPAKPLDLSSSPLEDKQADTADDREPLIASDVVEVAAPEVHVESIVLEQPEIDKEITRSYMATTIEGSAVDALKVLGEVAPSTAEGGQPWMEVALAGQVPDVPASKSSNVIVLSSDVEHDESEGEENEDAVMVEPDEDQILEEETESESEHGVDSEPYRRVDSEAEADGERVDERQTLPVGNAERTSRGTTADIETETITEQLQTQAEDVIGATQVSAATSEVVHLGSPSADEGSDGENDNKALQSQNAQVDDEPSEGDIAREDGHPNDLQSDTFGSRPGVAEKSPAADNSDHFDDSIVMDVVQEPAIVVPSNSVRHVRGSALIAIPDTYEESPNVSFDQWGPRLGMDKSMHFIEDHDAPDTQAEPDQPIEDVGQRATTVQHDHPDIKMESIEDGSLYMMSRSESQDVPPQLGTDPATDLLVGIPENGHKLGELQFKSVPATAPARNTRSKAKSAASPLEEDAYVSRLGTSMRSTRSEASSLTQSPPRTRTRTRSNITPTRDATQTSPYSLRSQSKQLSPKKGMITSQTSARKSPRKLARRDTDFDIVPSQADSRDTFGSLFEPSQELGFGYSQLSQGRCSDMGYVKDSEEDTSHSEGSISTVRYSDDDDSQANTSHSGGLVDEGSRPQLKPAPADASQPQRQIRSQSWSFRDPNNVVSPSQLQQSPRRSARLARSTFSPSPSPRTARTTRTSIQISSPAAGKGINDVQAEQLTPRATGASVVYPVLQTEGESHLRSSPPAPDNIDVAFPRSSPPTELPASAQMETAQENHLPTLNDTQQTAMEPLLSFQARQPDQSLITPELTQQTSATATLRSFDIPIPSVQTQPAPCSPALRTSLRRKANVTDPQPSTPVRTSSPVQQPSDLVLLDDQDATLVQREEGMLPSIGLSTPLAYYTPLRDLIYFLNRSSQFHSSSNPDILALCTSASTAPEKAKKGPQHWNTTLHISDLSVWPEVRTVNIFRAYQNALPVCQVGDVVLLRAFAVESRKREPVLRSADESSWCVWRFGKPVWGAKKVKWGELRAREEIKGPVVERGEGEWVEVEKLRSWYMRKVKQEVEAREAGKEKSKRKLRSSSEGILGVDVEEVAAIEE</sequence>
<feature type="compositionally biased region" description="Low complexity" evidence="1">
    <location>
        <begin position="1193"/>
        <end position="1227"/>
    </location>
</feature>
<feature type="region of interest" description="Disordered" evidence="1">
    <location>
        <begin position="99"/>
        <end position="119"/>
    </location>
</feature>
<feature type="region of interest" description="Disordered" evidence="1">
    <location>
        <begin position="972"/>
        <end position="1094"/>
    </location>
</feature>
<feature type="compositionally biased region" description="Basic and acidic residues" evidence="1">
    <location>
        <begin position="682"/>
        <end position="710"/>
    </location>
</feature>
<feature type="compositionally biased region" description="Polar residues" evidence="1">
    <location>
        <begin position="1172"/>
        <end position="1184"/>
    </location>
</feature>
<feature type="compositionally biased region" description="Low complexity" evidence="1">
    <location>
        <begin position="1014"/>
        <end position="1035"/>
    </location>
</feature>
<feature type="region of interest" description="Disordered" evidence="1">
    <location>
        <begin position="140"/>
        <end position="160"/>
    </location>
</feature>
<feature type="compositionally biased region" description="Basic and acidic residues" evidence="1">
    <location>
        <begin position="1119"/>
        <end position="1129"/>
    </location>
</feature>
<feature type="compositionally biased region" description="Polar residues" evidence="1">
    <location>
        <begin position="1379"/>
        <end position="1397"/>
    </location>
</feature>
<dbReference type="SUPFAM" id="SSF50249">
    <property type="entry name" value="Nucleic acid-binding proteins"/>
    <property type="match status" value="1"/>
</dbReference>
<organism evidence="2 3">
    <name type="scientific">Nothophoma quercina</name>
    <dbReference type="NCBI Taxonomy" id="749835"/>
    <lineage>
        <taxon>Eukaryota</taxon>
        <taxon>Fungi</taxon>
        <taxon>Dikarya</taxon>
        <taxon>Ascomycota</taxon>
        <taxon>Pezizomycotina</taxon>
        <taxon>Dothideomycetes</taxon>
        <taxon>Pleosporomycetidae</taxon>
        <taxon>Pleosporales</taxon>
        <taxon>Pleosporineae</taxon>
        <taxon>Didymellaceae</taxon>
        <taxon>Nothophoma</taxon>
    </lineage>
</organism>
<reference evidence="2 3" key="1">
    <citation type="submission" date="2024-02" db="EMBL/GenBank/DDBJ databases">
        <title>De novo assembly and annotation of 12 fungi associated with fruit tree decline syndrome in Ontario, Canada.</title>
        <authorList>
            <person name="Sulman M."/>
            <person name="Ellouze W."/>
            <person name="Ilyukhin E."/>
        </authorList>
    </citation>
    <scope>NUCLEOTIDE SEQUENCE [LARGE SCALE GENOMIC DNA]</scope>
    <source>
        <strain evidence="2 3">M97-236</strain>
    </source>
</reference>
<dbReference type="Gene3D" id="2.40.50.140">
    <property type="entry name" value="Nucleic acid-binding proteins"/>
    <property type="match status" value="1"/>
</dbReference>
<feature type="region of interest" description="Disordered" evidence="1">
    <location>
        <begin position="760"/>
        <end position="827"/>
    </location>
</feature>
<dbReference type="InterPro" id="IPR012340">
    <property type="entry name" value="NA-bd_OB-fold"/>
</dbReference>
<feature type="compositionally biased region" description="Acidic residues" evidence="1">
    <location>
        <begin position="296"/>
        <end position="311"/>
    </location>
</feature>
<accession>A0ABR3RD08</accession>
<feature type="region of interest" description="Disordered" evidence="1">
    <location>
        <begin position="177"/>
        <end position="311"/>
    </location>
</feature>
<comment type="caution">
    <text evidence="2">The sequence shown here is derived from an EMBL/GenBank/DDBJ whole genome shotgun (WGS) entry which is preliminary data.</text>
</comment>
<evidence type="ECO:0000313" key="2">
    <source>
        <dbReference type="EMBL" id="KAL1602098.1"/>
    </source>
</evidence>
<evidence type="ECO:0000256" key="1">
    <source>
        <dbReference type="SAM" id="MobiDB-lite"/>
    </source>
</evidence>
<feature type="region of interest" description="Disordered" evidence="1">
    <location>
        <begin position="1374"/>
        <end position="1397"/>
    </location>
</feature>